<dbReference type="PANTHER" id="PTHR30352">
    <property type="entry name" value="PYRUVATE FORMATE-LYASE-ACTIVATING ENZYME"/>
    <property type="match status" value="1"/>
</dbReference>
<dbReference type="SFLD" id="SFLDS00029">
    <property type="entry name" value="Radical_SAM"/>
    <property type="match status" value="1"/>
</dbReference>
<dbReference type="CDD" id="cd01335">
    <property type="entry name" value="Radical_SAM"/>
    <property type="match status" value="1"/>
</dbReference>
<evidence type="ECO:0000256" key="1">
    <source>
        <dbReference type="ARBA" id="ARBA00001966"/>
    </source>
</evidence>
<evidence type="ECO:0000256" key="4">
    <source>
        <dbReference type="ARBA" id="ARBA00022723"/>
    </source>
</evidence>
<keyword evidence="6" id="KW-0411">Iron-sulfur</keyword>
<keyword evidence="4" id="KW-0479">Metal-binding</keyword>
<name>A0A3A8JEW1_9BACT</name>
<keyword evidence="2" id="KW-0004">4Fe-4S</keyword>
<dbReference type="Proteomes" id="UP000268313">
    <property type="component" value="Unassembled WGS sequence"/>
</dbReference>
<accession>A0A3A8JEW1</accession>
<dbReference type="Gene3D" id="3.20.20.70">
    <property type="entry name" value="Aldolase class I"/>
    <property type="match status" value="1"/>
</dbReference>
<dbReference type="AlphaFoldDB" id="A0A3A8JEW1"/>
<evidence type="ECO:0000256" key="3">
    <source>
        <dbReference type="ARBA" id="ARBA00022691"/>
    </source>
</evidence>
<dbReference type="GO" id="GO:0051539">
    <property type="term" value="F:4 iron, 4 sulfur cluster binding"/>
    <property type="evidence" value="ECO:0007669"/>
    <property type="project" value="UniProtKB-KW"/>
</dbReference>
<evidence type="ECO:0000256" key="6">
    <source>
        <dbReference type="ARBA" id="ARBA00023014"/>
    </source>
</evidence>
<dbReference type="SFLD" id="SFLDG01109">
    <property type="entry name" value="Uncharacterised_Radical_SAM_Su"/>
    <property type="match status" value="1"/>
</dbReference>
<dbReference type="OrthoDB" id="9764628at2"/>
<feature type="domain" description="Radical SAM core" evidence="7">
    <location>
        <begin position="193"/>
        <end position="355"/>
    </location>
</feature>
<proteinExistence type="predicted"/>
<evidence type="ECO:0000259" key="7">
    <source>
        <dbReference type="Pfam" id="PF04055"/>
    </source>
</evidence>
<dbReference type="PANTHER" id="PTHR30352:SF5">
    <property type="entry name" value="PYRUVATE FORMATE-LYASE 1-ACTIVATING ENZYME"/>
    <property type="match status" value="1"/>
</dbReference>
<protein>
    <submittedName>
        <fullName evidence="8">Radical SAM protein</fullName>
    </submittedName>
</protein>
<organism evidence="8 9">
    <name type="scientific">Corallococcus carmarthensis</name>
    <dbReference type="NCBI Taxonomy" id="2316728"/>
    <lineage>
        <taxon>Bacteria</taxon>
        <taxon>Pseudomonadati</taxon>
        <taxon>Myxococcota</taxon>
        <taxon>Myxococcia</taxon>
        <taxon>Myxococcales</taxon>
        <taxon>Cystobacterineae</taxon>
        <taxon>Myxococcaceae</taxon>
        <taxon>Corallococcus</taxon>
    </lineage>
</organism>
<sequence length="436" mass="47479">MTHAPKLLFADPKGRVMEHPYLIATLRSGEELVPPQDKPIALPAAGRLVHLPGRLPVGLNPDSGELELVREMKMGGKTFVPNAVGALLPPGYTRTFLPGEVKGSGPILPQWAYTAAAWGEKGPLAWAIHTDRRSHWEPESYSTPELKGLVTAHMGRFPDSRVLKQLKTCALLYRCFTSQNIFYARDEGAIPASVMCNARCVGCISDQPEDGPPASHERMDDGPSAEEMAAIGLYHLEHAPGRTMVSFGQGCEGEPLTRWKFIAESIRLMRAKTDKGSININTNASLTHGLKALLDAGLDAVRVSLNSASKGLYEAYYKPVKYGWEDVEASIALARERGAYLALNLLLFPGVTDREGEVQALENLVRKYRVDQVQTRSLCIDPLQYLEVARGVGAGGEPVGIRTLLNRLKAARPGLIIGNFARGLDERENAAGTPEV</sequence>
<evidence type="ECO:0000256" key="5">
    <source>
        <dbReference type="ARBA" id="ARBA00023004"/>
    </source>
</evidence>
<reference evidence="9" key="1">
    <citation type="submission" date="2018-09" db="EMBL/GenBank/DDBJ databases">
        <authorList>
            <person name="Livingstone P.G."/>
            <person name="Whitworth D.E."/>
        </authorList>
    </citation>
    <scope>NUCLEOTIDE SEQUENCE [LARGE SCALE GENOMIC DNA]</scope>
    <source>
        <strain evidence="9">CA043D</strain>
    </source>
</reference>
<dbReference type="GO" id="GO:0046872">
    <property type="term" value="F:metal ion binding"/>
    <property type="evidence" value="ECO:0007669"/>
    <property type="project" value="UniProtKB-KW"/>
</dbReference>
<dbReference type="RefSeq" id="WP_120608211.1">
    <property type="nucleotide sequence ID" value="NZ_JABFJX010000451.1"/>
</dbReference>
<gene>
    <name evidence="8" type="ORF">D7X32_42575</name>
</gene>
<keyword evidence="3" id="KW-0949">S-adenosyl-L-methionine</keyword>
<dbReference type="SUPFAM" id="SSF102114">
    <property type="entry name" value="Radical SAM enzymes"/>
    <property type="match status" value="1"/>
</dbReference>
<dbReference type="InterPro" id="IPR007197">
    <property type="entry name" value="rSAM"/>
</dbReference>
<comment type="cofactor">
    <cofactor evidence="1">
        <name>[4Fe-4S] cluster</name>
        <dbReference type="ChEBI" id="CHEBI:49883"/>
    </cofactor>
</comment>
<evidence type="ECO:0000313" key="8">
    <source>
        <dbReference type="EMBL" id="RKG94307.1"/>
    </source>
</evidence>
<dbReference type="GO" id="GO:0003824">
    <property type="term" value="F:catalytic activity"/>
    <property type="evidence" value="ECO:0007669"/>
    <property type="project" value="InterPro"/>
</dbReference>
<comment type="caution">
    <text evidence="8">The sequence shown here is derived from an EMBL/GenBank/DDBJ whole genome shotgun (WGS) entry which is preliminary data.</text>
</comment>
<dbReference type="EMBL" id="RAWE01000347">
    <property type="protein sequence ID" value="RKG94307.1"/>
    <property type="molecule type" value="Genomic_DNA"/>
</dbReference>
<evidence type="ECO:0000256" key="2">
    <source>
        <dbReference type="ARBA" id="ARBA00022485"/>
    </source>
</evidence>
<keyword evidence="5" id="KW-0408">Iron</keyword>
<dbReference type="InterPro" id="IPR013785">
    <property type="entry name" value="Aldolase_TIM"/>
</dbReference>
<dbReference type="InterPro" id="IPR034457">
    <property type="entry name" value="Organic_radical-activating"/>
</dbReference>
<dbReference type="Pfam" id="PF04055">
    <property type="entry name" value="Radical_SAM"/>
    <property type="match status" value="1"/>
</dbReference>
<evidence type="ECO:0000313" key="9">
    <source>
        <dbReference type="Proteomes" id="UP000268313"/>
    </source>
</evidence>
<dbReference type="InterPro" id="IPR058240">
    <property type="entry name" value="rSAM_sf"/>
</dbReference>
<keyword evidence="9" id="KW-1185">Reference proteome</keyword>